<dbReference type="AlphaFoldDB" id="A0A1M7H5S2"/>
<protein>
    <submittedName>
        <fullName evidence="1">Uncharacterized protein</fullName>
    </submittedName>
</protein>
<dbReference type="OrthoDB" id="1262667at2"/>
<reference evidence="2" key="1">
    <citation type="submission" date="2016-11" db="EMBL/GenBank/DDBJ databases">
        <authorList>
            <person name="Varghese N."/>
            <person name="Submissions S."/>
        </authorList>
    </citation>
    <scope>NUCLEOTIDE SEQUENCE [LARGE SCALE GENOMIC DNA]</scope>
    <source>
        <strain evidence="2">DSM 26899</strain>
    </source>
</reference>
<dbReference type="RefSeq" id="WP_073296423.1">
    <property type="nucleotide sequence ID" value="NZ_FRAV01000039.1"/>
</dbReference>
<dbReference type="Proteomes" id="UP000184364">
    <property type="component" value="Unassembled WGS sequence"/>
</dbReference>
<evidence type="ECO:0000313" key="2">
    <source>
        <dbReference type="Proteomes" id="UP000184364"/>
    </source>
</evidence>
<gene>
    <name evidence="1" type="ORF">SAMN05444267_10395</name>
</gene>
<accession>A0A1M7H5S2</accession>
<evidence type="ECO:0000313" key="1">
    <source>
        <dbReference type="EMBL" id="SHM23885.1"/>
    </source>
</evidence>
<keyword evidence="2" id="KW-1185">Reference proteome</keyword>
<dbReference type="EMBL" id="FRAV01000039">
    <property type="protein sequence ID" value="SHM23885.1"/>
    <property type="molecule type" value="Genomic_DNA"/>
</dbReference>
<name>A0A1M7H5S2_9FLAO</name>
<proteinExistence type="predicted"/>
<sequence length="109" mass="13328">MKNLYNKGTFRSYEYGKIPPYLKKYGNKKWRRTEKSAVQDQLIEEVKFWKTRKQKQKMIWVKITKEINGTKYSNFRKYGKEKSFKSAITSPHVIRYFTIYNEQNNNKNK</sequence>
<organism evidence="1 2">
    <name type="scientific">Chryseobacterium polytrichastri</name>
    <dbReference type="NCBI Taxonomy" id="1302687"/>
    <lineage>
        <taxon>Bacteria</taxon>
        <taxon>Pseudomonadati</taxon>
        <taxon>Bacteroidota</taxon>
        <taxon>Flavobacteriia</taxon>
        <taxon>Flavobacteriales</taxon>
        <taxon>Weeksellaceae</taxon>
        <taxon>Chryseobacterium group</taxon>
        <taxon>Chryseobacterium</taxon>
    </lineage>
</organism>
<dbReference type="STRING" id="1302687.SAMN05444267_10395"/>